<reference evidence="2" key="1">
    <citation type="submission" date="2022-01" db="EMBL/GenBank/DDBJ databases">
        <authorList>
            <person name="King R."/>
        </authorList>
    </citation>
    <scope>NUCLEOTIDE SEQUENCE</scope>
</reference>
<sequence length="218" mass="23962">MDTQGGESDTDDSGSFNMTVGEIALALDSDNSRKGGTVKVEDSNRLAGGGSVKTDEGSQIKETGKKQRLSLLIDRNKSSGAERKKLLKERKMAAGTWTEENLHKNAAQKRTQRKENQPKKGDKRPRSKSQTPPTRSRTKRARNAPASAGSYSDTLRGIRLTVIQRRHPDTTLDQAQEDLVQETLMERLYAAASGSGGAPQFHRTSFSAEVIWISYANQ</sequence>
<protein>
    <submittedName>
        <fullName evidence="2">Uncharacterized protein</fullName>
    </submittedName>
</protein>
<gene>
    <name evidence="2" type="ORF">PSYICH_LOCUS1032</name>
</gene>
<feature type="compositionally biased region" description="Basic and acidic residues" evidence="1">
    <location>
        <begin position="74"/>
        <end position="92"/>
    </location>
</feature>
<organism evidence="2 3">
    <name type="scientific">Psylliodes chrysocephalus</name>
    <dbReference type="NCBI Taxonomy" id="3402493"/>
    <lineage>
        <taxon>Eukaryota</taxon>
        <taxon>Metazoa</taxon>
        <taxon>Ecdysozoa</taxon>
        <taxon>Arthropoda</taxon>
        <taxon>Hexapoda</taxon>
        <taxon>Insecta</taxon>
        <taxon>Pterygota</taxon>
        <taxon>Neoptera</taxon>
        <taxon>Endopterygota</taxon>
        <taxon>Coleoptera</taxon>
        <taxon>Polyphaga</taxon>
        <taxon>Cucujiformia</taxon>
        <taxon>Chrysomeloidea</taxon>
        <taxon>Chrysomelidae</taxon>
        <taxon>Galerucinae</taxon>
        <taxon>Alticini</taxon>
        <taxon>Psylliodes</taxon>
    </lineage>
</organism>
<evidence type="ECO:0000256" key="1">
    <source>
        <dbReference type="SAM" id="MobiDB-lite"/>
    </source>
</evidence>
<feature type="region of interest" description="Disordered" evidence="1">
    <location>
        <begin position="27"/>
        <end position="152"/>
    </location>
</feature>
<dbReference type="Proteomes" id="UP001153636">
    <property type="component" value="Chromosome 1"/>
</dbReference>
<proteinExistence type="predicted"/>
<dbReference type="EMBL" id="OV651813">
    <property type="protein sequence ID" value="CAH1099230.1"/>
    <property type="molecule type" value="Genomic_DNA"/>
</dbReference>
<dbReference type="OrthoDB" id="6764048at2759"/>
<accession>A0A9P0G707</accession>
<dbReference type="AlphaFoldDB" id="A0A9P0G707"/>
<feature type="compositionally biased region" description="Basic and acidic residues" evidence="1">
    <location>
        <begin position="53"/>
        <end position="65"/>
    </location>
</feature>
<evidence type="ECO:0000313" key="2">
    <source>
        <dbReference type="EMBL" id="CAH1099230.1"/>
    </source>
</evidence>
<name>A0A9P0G707_9CUCU</name>
<evidence type="ECO:0000313" key="3">
    <source>
        <dbReference type="Proteomes" id="UP001153636"/>
    </source>
</evidence>
<keyword evidence="3" id="KW-1185">Reference proteome</keyword>